<dbReference type="RefSeq" id="WP_122014727.1">
    <property type="nucleotide sequence ID" value="NZ_CP033169.1"/>
</dbReference>
<keyword evidence="2" id="KW-1185">Reference proteome</keyword>
<name>A0A3G2R722_9FIRM</name>
<dbReference type="Proteomes" id="UP000280960">
    <property type="component" value="Chromosome"/>
</dbReference>
<reference evidence="1 2" key="1">
    <citation type="submission" date="2018-10" db="EMBL/GenBank/DDBJ databases">
        <authorList>
            <person name="Zhang X."/>
        </authorList>
    </citation>
    <scope>NUCLEOTIDE SEQUENCE [LARGE SCALE GENOMIC DNA]</scope>
    <source>
        <strain evidence="1 2">SK-G1</strain>
    </source>
</reference>
<dbReference type="KEGG" id="bacg:D2962_08370"/>
<gene>
    <name evidence="1" type="ORF">D2962_08370</name>
</gene>
<dbReference type="AlphaFoldDB" id="A0A3G2R722"/>
<proteinExistence type="predicted"/>
<evidence type="ECO:0000313" key="1">
    <source>
        <dbReference type="EMBL" id="AYO30637.1"/>
    </source>
</evidence>
<sequence>MAEDIKAVAKQIYDPEQQLPYVLKTQDVMNLCRCSRPYAMEIIRKAEKKGVGVHWVGKQPRVNRDSFLEYLKTRKTKGVNEFAQVRELWPKAEAR</sequence>
<organism evidence="1 2">
    <name type="scientific">Biomaibacter acetigenes</name>
    <dbReference type="NCBI Taxonomy" id="2316383"/>
    <lineage>
        <taxon>Bacteria</taxon>
        <taxon>Bacillati</taxon>
        <taxon>Bacillota</taxon>
        <taxon>Clostridia</taxon>
        <taxon>Thermosediminibacterales</taxon>
        <taxon>Tepidanaerobacteraceae</taxon>
        <taxon>Biomaibacter</taxon>
    </lineage>
</organism>
<dbReference type="EMBL" id="CP033169">
    <property type="protein sequence ID" value="AYO30637.1"/>
    <property type="molecule type" value="Genomic_DNA"/>
</dbReference>
<evidence type="ECO:0000313" key="2">
    <source>
        <dbReference type="Proteomes" id="UP000280960"/>
    </source>
</evidence>
<accession>A0A3G2R722</accession>
<protein>
    <submittedName>
        <fullName evidence="1">Uncharacterized protein</fullName>
    </submittedName>
</protein>